<organism evidence="1">
    <name type="scientific">uncultured Thermomicrobiales bacterium</name>
    <dbReference type="NCBI Taxonomy" id="1645740"/>
    <lineage>
        <taxon>Bacteria</taxon>
        <taxon>Pseudomonadati</taxon>
        <taxon>Thermomicrobiota</taxon>
        <taxon>Thermomicrobia</taxon>
        <taxon>Thermomicrobiales</taxon>
        <taxon>environmental samples</taxon>
    </lineage>
</organism>
<reference evidence="1" key="1">
    <citation type="submission" date="2020-02" db="EMBL/GenBank/DDBJ databases">
        <authorList>
            <person name="Meier V. D."/>
        </authorList>
    </citation>
    <scope>NUCLEOTIDE SEQUENCE</scope>
    <source>
        <strain evidence="1">AVDCRST_MAG18</strain>
    </source>
</reference>
<protein>
    <submittedName>
        <fullName evidence="1">Uncharacterized protein</fullName>
    </submittedName>
</protein>
<dbReference type="AlphaFoldDB" id="A0A6N3IPG1"/>
<dbReference type="EMBL" id="CADCWN010000395">
    <property type="protein sequence ID" value="CAA9590249.1"/>
    <property type="molecule type" value="Genomic_DNA"/>
</dbReference>
<sequence>MERWPPGNARPDRLHTPLWQKARVRVKFARRAPRHSGVYPWSELSGWPSGTSGG</sequence>
<proteinExistence type="predicted"/>
<evidence type="ECO:0000313" key="1">
    <source>
        <dbReference type="EMBL" id="CAA9590249.1"/>
    </source>
</evidence>
<accession>A0A6N3IPG1</accession>
<gene>
    <name evidence="1" type="ORF">AVDCRST_MAG18-4933</name>
</gene>
<name>A0A6N3IPG1_9BACT</name>